<evidence type="ECO:0000313" key="3">
    <source>
        <dbReference type="Proteomes" id="UP000294546"/>
    </source>
</evidence>
<feature type="chain" id="PRO_5020941013" evidence="1">
    <location>
        <begin position="32"/>
        <end position="442"/>
    </location>
</feature>
<dbReference type="Proteomes" id="UP000294546">
    <property type="component" value="Unassembled WGS sequence"/>
</dbReference>
<dbReference type="AlphaFoldDB" id="A0A4R1GP79"/>
<dbReference type="InterPro" id="IPR018247">
    <property type="entry name" value="EF_Hand_1_Ca_BS"/>
</dbReference>
<name>A0A4R1GP79_9GAMM</name>
<comment type="caution">
    <text evidence="2">The sequence shown here is derived from an EMBL/GenBank/DDBJ whole genome shotgun (WGS) entry which is preliminary data.</text>
</comment>
<dbReference type="GO" id="GO:0000272">
    <property type="term" value="P:polysaccharide catabolic process"/>
    <property type="evidence" value="ECO:0007669"/>
    <property type="project" value="InterPro"/>
</dbReference>
<dbReference type="InterPro" id="IPR013783">
    <property type="entry name" value="Ig-like_fold"/>
</dbReference>
<dbReference type="OrthoDB" id="9803398at2"/>
<organism evidence="2 3">
    <name type="scientific">Marinobacterium mangrovicola</name>
    <dbReference type="NCBI Taxonomy" id="1476959"/>
    <lineage>
        <taxon>Bacteria</taxon>
        <taxon>Pseudomonadati</taxon>
        <taxon>Pseudomonadota</taxon>
        <taxon>Gammaproteobacteria</taxon>
        <taxon>Oceanospirillales</taxon>
        <taxon>Oceanospirillaceae</taxon>
        <taxon>Marinobacterium</taxon>
    </lineage>
</organism>
<dbReference type="InterPro" id="IPR036439">
    <property type="entry name" value="Dockerin_dom_sf"/>
</dbReference>
<dbReference type="EMBL" id="SMFU01000007">
    <property type="protein sequence ID" value="TCK08775.1"/>
    <property type="molecule type" value="Genomic_DNA"/>
</dbReference>
<protein>
    <submittedName>
        <fullName evidence="2">Putative repeat protein (TIGR01451 family)</fullName>
    </submittedName>
</protein>
<dbReference type="RefSeq" id="WP_132288000.1">
    <property type="nucleotide sequence ID" value="NZ_SMFU01000007.1"/>
</dbReference>
<proteinExistence type="predicted"/>
<evidence type="ECO:0000256" key="1">
    <source>
        <dbReference type="SAM" id="SignalP"/>
    </source>
</evidence>
<feature type="signal peptide" evidence="1">
    <location>
        <begin position="1"/>
        <end position="31"/>
    </location>
</feature>
<sequence length="442" mass="47839">MASHKASHALPKVAITISAAFGLMLSSHVMAAKPAGKGKNSTATESAVTNSGPLALATEDYNFRNLSGDNSCLGEDDHLIWEALGSLQPGESFSFTPKYPACNYHPAAITVQLSWEGSELELSSTVPYRDYSSSDVEQTGKAVVAPNVGNTSQLCMFPNYKEEGINYTITVTNIGDTAADNIVVDGHSENDWVEYYYNRCVNADADNDGWNDALEHTMGSLVRYIGYIDGDYQMDTLWGPNYLRAQANTLGVNDEVDSYPADVNDDGTVDQLDLARIGLHLGEGNGIPLEAISPNPSDPAYLYANVFEWRRFDLDGDGYVSQTDIDIAAALVGYLVPTSEDIIAPTARVVYPEDGGTIAKGGYTQIKGHVWDNANIVQVDYIVNGRTECSATRPSPNWGTTSPFYYCGWNVPKKQGVHEIEILVRDGADNVSTSGIIQVTAQ</sequence>
<accession>A0A4R1GP79</accession>
<evidence type="ECO:0000313" key="2">
    <source>
        <dbReference type="EMBL" id="TCK08775.1"/>
    </source>
</evidence>
<dbReference type="PROSITE" id="PS00018">
    <property type="entry name" value="EF_HAND_1"/>
    <property type="match status" value="2"/>
</dbReference>
<dbReference type="Gene3D" id="2.60.40.10">
    <property type="entry name" value="Immunoglobulins"/>
    <property type="match status" value="1"/>
</dbReference>
<keyword evidence="1" id="KW-0732">Signal</keyword>
<dbReference type="Pfam" id="PF17957">
    <property type="entry name" value="Big_7"/>
    <property type="match status" value="1"/>
</dbReference>
<keyword evidence="3" id="KW-1185">Reference proteome</keyword>
<reference evidence="2 3" key="1">
    <citation type="submission" date="2019-03" db="EMBL/GenBank/DDBJ databases">
        <title>Genomic Encyclopedia of Archaeal and Bacterial Type Strains, Phase II (KMG-II): from individual species to whole genera.</title>
        <authorList>
            <person name="Goeker M."/>
        </authorList>
    </citation>
    <scope>NUCLEOTIDE SEQUENCE [LARGE SCALE GENOMIC DNA]</scope>
    <source>
        <strain evidence="2 3">DSM 27697</strain>
    </source>
</reference>
<gene>
    <name evidence="2" type="ORF">CLV83_0868</name>
</gene>
<dbReference type="Gene3D" id="1.10.1330.10">
    <property type="entry name" value="Dockerin domain"/>
    <property type="match status" value="1"/>
</dbReference>